<evidence type="ECO:0000313" key="2">
    <source>
        <dbReference type="Proteomes" id="UP000007819"/>
    </source>
</evidence>
<dbReference type="AlphaFoldDB" id="A0A8R2B702"/>
<dbReference type="PANTHER" id="PTHR37162:SF1">
    <property type="entry name" value="BED-TYPE DOMAIN-CONTAINING PROTEIN"/>
    <property type="match status" value="1"/>
</dbReference>
<organism evidence="1 2">
    <name type="scientific">Acyrthosiphon pisum</name>
    <name type="common">Pea aphid</name>
    <dbReference type="NCBI Taxonomy" id="7029"/>
    <lineage>
        <taxon>Eukaryota</taxon>
        <taxon>Metazoa</taxon>
        <taxon>Ecdysozoa</taxon>
        <taxon>Arthropoda</taxon>
        <taxon>Hexapoda</taxon>
        <taxon>Insecta</taxon>
        <taxon>Pterygota</taxon>
        <taxon>Neoptera</taxon>
        <taxon>Paraneoptera</taxon>
        <taxon>Hemiptera</taxon>
        <taxon>Sternorrhyncha</taxon>
        <taxon>Aphidomorpha</taxon>
        <taxon>Aphidoidea</taxon>
        <taxon>Aphididae</taxon>
        <taxon>Macrosiphini</taxon>
        <taxon>Acyrthosiphon</taxon>
    </lineage>
</organism>
<evidence type="ECO:0000313" key="1">
    <source>
        <dbReference type="EnsemblMetazoa" id="XP_008184821.1"/>
    </source>
</evidence>
<protein>
    <recommendedName>
        <fullName evidence="3">DUF4371 domain-containing protein</fullName>
    </recommendedName>
</protein>
<name>A0A8R2B702_ACYPI</name>
<evidence type="ECO:0008006" key="3">
    <source>
        <dbReference type="Google" id="ProtNLM"/>
    </source>
</evidence>
<proteinExistence type="predicted"/>
<accession>A0A8R2B702</accession>
<reference evidence="2" key="1">
    <citation type="submission" date="2010-06" db="EMBL/GenBank/DDBJ databases">
        <authorList>
            <person name="Jiang H."/>
            <person name="Abraham K."/>
            <person name="Ali S."/>
            <person name="Alsbrooks S.L."/>
            <person name="Anim B.N."/>
            <person name="Anosike U.S."/>
            <person name="Attaway T."/>
            <person name="Bandaranaike D.P."/>
            <person name="Battles P.K."/>
            <person name="Bell S.N."/>
            <person name="Bell A.V."/>
            <person name="Beltran B."/>
            <person name="Bickham C."/>
            <person name="Bustamante Y."/>
            <person name="Caleb T."/>
            <person name="Canada A."/>
            <person name="Cardenas V."/>
            <person name="Carter K."/>
            <person name="Chacko J."/>
            <person name="Chandrabose M.N."/>
            <person name="Chavez D."/>
            <person name="Chavez A."/>
            <person name="Chen L."/>
            <person name="Chu H.-S."/>
            <person name="Claassen K.J."/>
            <person name="Cockrell R."/>
            <person name="Collins M."/>
            <person name="Cooper J.A."/>
            <person name="Cree A."/>
            <person name="Curry S.M."/>
            <person name="Da Y."/>
            <person name="Dao M.D."/>
            <person name="Das B."/>
            <person name="Davila M.-L."/>
            <person name="Davy-Carroll L."/>
            <person name="Denson S."/>
            <person name="Dinh H."/>
            <person name="Ebong V.E."/>
            <person name="Edwards J.R."/>
            <person name="Egan A."/>
            <person name="El-Daye J."/>
            <person name="Escobedo L."/>
            <person name="Fernandez S."/>
            <person name="Fernando P.R."/>
            <person name="Flagg N."/>
            <person name="Forbes L.D."/>
            <person name="Fowler R.G."/>
            <person name="Fu Q."/>
            <person name="Gabisi R.A."/>
            <person name="Ganer J."/>
            <person name="Garbino Pronczuk A."/>
            <person name="Garcia R.M."/>
            <person name="Garner T."/>
            <person name="Garrett T.E."/>
            <person name="Gonzalez D.A."/>
            <person name="Hamid H."/>
            <person name="Hawkins E.S."/>
            <person name="Hirani K."/>
            <person name="Hogues M.E."/>
            <person name="Hollins B."/>
            <person name="Hsiao C.-H."/>
            <person name="Jabil R."/>
            <person name="James M.L."/>
            <person name="Jhangiani S.N."/>
            <person name="Johnson B."/>
            <person name="Johnson Q."/>
            <person name="Joshi V."/>
            <person name="Kalu J.B."/>
            <person name="Kam C."/>
            <person name="Kashfia A."/>
            <person name="Keebler J."/>
            <person name="Kisamo H."/>
            <person name="Kovar C.L."/>
            <person name="Lago L.A."/>
            <person name="Lai C.-Y."/>
            <person name="Laidlaw J."/>
            <person name="Lara F."/>
            <person name="Le T.-K."/>
            <person name="Lee S.L."/>
            <person name="Legall F.H."/>
            <person name="Lemon S.J."/>
            <person name="Lewis L.R."/>
            <person name="Li B."/>
            <person name="Liu Y."/>
            <person name="Liu Y.-S."/>
            <person name="Lopez J."/>
            <person name="Lozado R.J."/>
            <person name="Lu J."/>
            <person name="Madu R.C."/>
            <person name="Maheshwari M."/>
            <person name="Maheshwari R."/>
            <person name="Malloy K."/>
            <person name="Martinez E."/>
            <person name="Mathew T."/>
            <person name="Mercado I.C."/>
            <person name="Mercado C."/>
            <person name="Meyer B."/>
            <person name="Montgomery K."/>
            <person name="Morgan M.B."/>
            <person name="Munidasa M."/>
            <person name="Nazareth L.V."/>
            <person name="Nelson J."/>
            <person name="Ng B.M."/>
            <person name="Nguyen N.B."/>
            <person name="Nguyen P.Q."/>
            <person name="Nguyen T."/>
            <person name="Obregon M."/>
            <person name="Okwuonu G.O."/>
            <person name="Onwere C.G."/>
            <person name="Orozco G."/>
            <person name="Parra A."/>
            <person name="Patel S."/>
            <person name="Patil S."/>
            <person name="Perez A."/>
            <person name="Perez Y."/>
            <person name="Pham C."/>
            <person name="Primus E.L."/>
            <person name="Pu L.-L."/>
            <person name="Puazo M."/>
            <person name="Qin X."/>
            <person name="Quiroz J.B."/>
            <person name="Reese J."/>
            <person name="Richards S."/>
            <person name="Rives C.M."/>
            <person name="Robberts R."/>
            <person name="Ruiz S.J."/>
            <person name="Ruiz M.J."/>
            <person name="Santibanez J."/>
            <person name="Schneider B.W."/>
            <person name="Sisson I."/>
            <person name="Smith M."/>
            <person name="Sodergren E."/>
            <person name="Song X.-Z."/>
            <person name="Song B.B."/>
            <person name="Summersgill H."/>
            <person name="Thelus R."/>
            <person name="Thornton R.D."/>
            <person name="Trejos Z.Y."/>
            <person name="Usmani K."/>
            <person name="Vattathil S."/>
            <person name="Villasana D."/>
            <person name="Walker D.L."/>
            <person name="Wang S."/>
            <person name="Wang K."/>
            <person name="White C.S."/>
            <person name="Williams A.C."/>
            <person name="Williamson J."/>
            <person name="Wilson K."/>
            <person name="Woghiren I.O."/>
            <person name="Woodworth J.R."/>
            <person name="Worley K.C."/>
            <person name="Wright R.A."/>
            <person name="Wu W."/>
            <person name="Young L."/>
            <person name="Zhang L."/>
            <person name="Zhang J."/>
            <person name="Zhu Y."/>
            <person name="Muzny D.M."/>
            <person name="Weinstock G."/>
            <person name="Gibbs R.A."/>
        </authorList>
    </citation>
    <scope>NUCLEOTIDE SEQUENCE [LARGE SCALE GENOMIC DNA]</scope>
    <source>
        <strain evidence="2">LSR1</strain>
    </source>
</reference>
<dbReference type="GeneID" id="103309906"/>
<dbReference type="RefSeq" id="XP_008184821.1">
    <property type="nucleotide sequence ID" value="XM_008186599.1"/>
</dbReference>
<sequence>MESDTQEPIASTSGTQKPKKWAYTHKYQTAWESNAKFCKSISVSKKGDTHLHCRTCACDCKGGISAVQKHNSSKKHIELSSNGKVDSVFNMPSMIKQKAVLKNIKETEIRIVSFVVEHNIPINVSDHLVSLINSIQLQPKYLAKLTCDRTKCTAIINNVIATTGIEDLVNYLKTNKFSLLVDESTDISSVKILAMVVRTCQNFEVTDQFLTLLPVANATADSMHEAINHFFNSHEIPYQTNLIGFAADGANAMNHDG</sequence>
<dbReference type="OrthoDB" id="10023262at2759"/>
<dbReference type="KEGG" id="api:103309906"/>
<dbReference type="PANTHER" id="PTHR37162">
    <property type="entry name" value="HAT FAMILY DIMERISATION DOMAINCONTAINING PROTEIN-RELATED"/>
    <property type="match status" value="1"/>
</dbReference>
<dbReference type="EnsemblMetazoa" id="XM_008186599.1">
    <property type="protein sequence ID" value="XP_008184821.1"/>
    <property type="gene ID" value="LOC103309906"/>
</dbReference>
<dbReference type="Proteomes" id="UP000007819">
    <property type="component" value="Unassembled WGS sequence"/>
</dbReference>
<reference evidence="1" key="2">
    <citation type="submission" date="2022-06" db="UniProtKB">
        <authorList>
            <consortium name="EnsemblMetazoa"/>
        </authorList>
    </citation>
    <scope>IDENTIFICATION</scope>
</reference>
<keyword evidence="2" id="KW-1185">Reference proteome</keyword>